<dbReference type="PRINTS" id="PR00082">
    <property type="entry name" value="GLFDHDRGNASE"/>
</dbReference>
<dbReference type="InterPro" id="IPR036291">
    <property type="entry name" value="NAD(P)-bd_dom_sf"/>
</dbReference>
<comment type="similarity">
    <text evidence="1 5 8">Belongs to the Glu/Leu/Phe/Val dehydrogenases family.</text>
</comment>
<organism evidence="10 11">
    <name type="scientific">Ranatra chinensis</name>
    <dbReference type="NCBI Taxonomy" id="642074"/>
    <lineage>
        <taxon>Eukaryota</taxon>
        <taxon>Metazoa</taxon>
        <taxon>Ecdysozoa</taxon>
        <taxon>Arthropoda</taxon>
        <taxon>Hexapoda</taxon>
        <taxon>Insecta</taxon>
        <taxon>Pterygota</taxon>
        <taxon>Neoptera</taxon>
        <taxon>Paraneoptera</taxon>
        <taxon>Hemiptera</taxon>
        <taxon>Heteroptera</taxon>
        <taxon>Panheteroptera</taxon>
        <taxon>Nepomorpha</taxon>
        <taxon>Nepidae</taxon>
        <taxon>Ranatrinae</taxon>
        <taxon>Ranatra</taxon>
    </lineage>
</organism>
<evidence type="ECO:0000256" key="7">
    <source>
        <dbReference type="PIRSR" id="PIRSR000185-3"/>
    </source>
</evidence>
<feature type="binding site" evidence="6">
    <location>
        <position position="204"/>
    </location>
    <ligand>
        <name>NAD(+)</name>
        <dbReference type="ChEBI" id="CHEBI:57540"/>
    </ligand>
</feature>
<feature type="site" description="Important for catalysis" evidence="7">
    <location>
        <position position="118"/>
    </location>
</feature>
<comment type="catalytic activity">
    <reaction evidence="3">
        <text>L-glutamate + NAD(+) + H2O = 2-oxoglutarate + NH4(+) + NADH + H(+)</text>
        <dbReference type="Rhea" id="RHEA:15133"/>
        <dbReference type="ChEBI" id="CHEBI:15377"/>
        <dbReference type="ChEBI" id="CHEBI:15378"/>
        <dbReference type="ChEBI" id="CHEBI:16810"/>
        <dbReference type="ChEBI" id="CHEBI:28938"/>
        <dbReference type="ChEBI" id="CHEBI:29985"/>
        <dbReference type="ChEBI" id="CHEBI:57540"/>
        <dbReference type="ChEBI" id="CHEBI:57945"/>
        <dbReference type="EC" id="1.4.1.3"/>
    </reaction>
</comment>
<dbReference type="CDD" id="cd01076">
    <property type="entry name" value="NAD_bind_1_Glu_DH"/>
    <property type="match status" value="1"/>
</dbReference>
<dbReference type="Proteomes" id="UP001558652">
    <property type="component" value="Unassembled WGS sequence"/>
</dbReference>
<sequence>MLEACTLVYHVNFPVKKDSGEYEIIEGFRVHHTPQRTPMKGGLRFVPCSKVEDIMGLAMMMTFKAAAVKSPFGGAVGVVLIDPKKYTENELEKITRQYTLELLRKNVLGPGVDIVANDINTGPREMAWLADTYISTFGHGDIHALASATGKPQGVGGLQGRFAAAGLGLLHVLDAFLKNKEYMNLIGVEPYWENKTVIVQGFGNMGSHSAKRIAETGAKVIGIIEEDVALYNEQGINIDNLLCHRDAKKTLKGFGGAKEVNPPEELLYKKCDILVPAARERVITKSNVGRIQAKIVVEGAHLPLTPAAHRALVDRKVLVIPEILASGGGVAVSFFEWLKNVNHSSFGRLSFGYSRHSMEKVLRES</sequence>
<evidence type="ECO:0000256" key="8">
    <source>
        <dbReference type="RuleBase" id="RU004417"/>
    </source>
</evidence>
<dbReference type="SMART" id="SM00839">
    <property type="entry name" value="ELFV_dehydrog"/>
    <property type="match status" value="1"/>
</dbReference>
<dbReference type="GO" id="GO:0004353">
    <property type="term" value="F:glutamate dehydrogenase [NAD(P)+] activity"/>
    <property type="evidence" value="ECO:0007669"/>
    <property type="project" value="UniProtKB-EC"/>
</dbReference>
<keyword evidence="6" id="KW-0547">Nucleotide-binding</keyword>
<dbReference type="InterPro" id="IPR033922">
    <property type="entry name" value="NAD_bind_Glu_DH"/>
</dbReference>
<evidence type="ECO:0000256" key="2">
    <source>
        <dbReference type="ARBA" id="ARBA00023002"/>
    </source>
</evidence>
<dbReference type="InterPro" id="IPR046346">
    <property type="entry name" value="Aminoacid_DH-like_N_sf"/>
</dbReference>
<evidence type="ECO:0000259" key="9">
    <source>
        <dbReference type="SMART" id="SM00839"/>
    </source>
</evidence>
<dbReference type="EMBL" id="JBFDAA010000019">
    <property type="protein sequence ID" value="KAL1115668.1"/>
    <property type="molecule type" value="Genomic_DNA"/>
</dbReference>
<keyword evidence="2 5" id="KW-0560">Oxidoreductase</keyword>
<keyword evidence="11" id="KW-1185">Reference proteome</keyword>
<dbReference type="SUPFAM" id="SSF51735">
    <property type="entry name" value="NAD(P)-binding Rossmann-fold domains"/>
    <property type="match status" value="1"/>
</dbReference>
<dbReference type="InterPro" id="IPR006097">
    <property type="entry name" value="Glu/Leu/Phe/Val/Trp_DH_dimer"/>
</dbReference>
<dbReference type="Gene3D" id="3.40.50.720">
    <property type="entry name" value="NAD(P)-binding Rossmann-like Domain"/>
    <property type="match status" value="1"/>
</dbReference>
<evidence type="ECO:0000313" key="10">
    <source>
        <dbReference type="EMBL" id="KAL1115668.1"/>
    </source>
</evidence>
<dbReference type="SUPFAM" id="SSF53223">
    <property type="entry name" value="Aminoacid dehydrogenase-like, N-terminal domain"/>
    <property type="match status" value="1"/>
</dbReference>
<evidence type="ECO:0000256" key="3">
    <source>
        <dbReference type="ARBA" id="ARBA00047867"/>
    </source>
</evidence>
<evidence type="ECO:0000313" key="11">
    <source>
        <dbReference type="Proteomes" id="UP001558652"/>
    </source>
</evidence>
<protein>
    <recommendedName>
        <fullName evidence="5">Glutamate dehydrogenase</fullName>
    </recommendedName>
</protein>
<reference evidence="10 11" key="1">
    <citation type="submission" date="2024-07" db="EMBL/GenBank/DDBJ databases">
        <title>Chromosome-level genome assembly of the water stick insect Ranatra chinensis (Heteroptera: Nepidae).</title>
        <authorList>
            <person name="Liu X."/>
        </authorList>
    </citation>
    <scope>NUCLEOTIDE SEQUENCE [LARGE SCALE GENOMIC DNA]</scope>
    <source>
        <strain evidence="10">Cailab_2021Rc</strain>
        <tissue evidence="10">Muscle</tissue>
    </source>
</reference>
<proteinExistence type="inferred from homology"/>
<dbReference type="Pfam" id="PF02812">
    <property type="entry name" value="ELFV_dehydrog_N"/>
    <property type="match status" value="1"/>
</dbReference>
<dbReference type="Pfam" id="PF00208">
    <property type="entry name" value="ELFV_dehydrog"/>
    <property type="match status" value="1"/>
</dbReference>
<dbReference type="InterPro" id="IPR006096">
    <property type="entry name" value="Glu/Leu/Phe/Val/Trp_DH_C"/>
</dbReference>
<comment type="caution">
    <text evidence="10">The sequence shown here is derived from an EMBL/GenBank/DDBJ whole genome shotgun (WGS) entry which is preliminary data.</text>
</comment>
<feature type="binding site" evidence="6">
    <location>
        <position position="40"/>
    </location>
    <ligand>
        <name>substrate</name>
    </ligand>
</feature>
<dbReference type="PANTHER" id="PTHR11606:SF7">
    <property type="entry name" value="GLUTAMATE DEHYDROGENASE"/>
    <property type="match status" value="1"/>
</dbReference>
<dbReference type="PANTHER" id="PTHR11606">
    <property type="entry name" value="GLUTAMATE DEHYDROGENASE"/>
    <property type="match status" value="1"/>
</dbReference>
<evidence type="ECO:0000256" key="5">
    <source>
        <dbReference type="PIRNR" id="PIRNR000185"/>
    </source>
</evidence>
<evidence type="ECO:0000256" key="6">
    <source>
        <dbReference type="PIRSR" id="PIRSR000185-2"/>
    </source>
</evidence>
<dbReference type="PIRSF" id="PIRSF000185">
    <property type="entry name" value="Glu_DH"/>
    <property type="match status" value="1"/>
</dbReference>
<dbReference type="InterPro" id="IPR014362">
    <property type="entry name" value="Glu_DH"/>
</dbReference>
<name>A0ABD0Y9K6_9HEMI</name>
<comment type="catalytic activity">
    <reaction evidence="4">
        <text>L-glutamate + NADP(+) + H2O = 2-oxoglutarate + NH4(+) + NADPH + H(+)</text>
        <dbReference type="Rhea" id="RHEA:11612"/>
        <dbReference type="ChEBI" id="CHEBI:15377"/>
        <dbReference type="ChEBI" id="CHEBI:15378"/>
        <dbReference type="ChEBI" id="CHEBI:16810"/>
        <dbReference type="ChEBI" id="CHEBI:28938"/>
        <dbReference type="ChEBI" id="CHEBI:29985"/>
        <dbReference type="ChEBI" id="CHEBI:57783"/>
        <dbReference type="ChEBI" id="CHEBI:58349"/>
        <dbReference type="EC" id="1.4.1.3"/>
    </reaction>
</comment>
<gene>
    <name evidence="10" type="ORF">AAG570_005958</name>
</gene>
<dbReference type="Gene3D" id="3.40.50.10860">
    <property type="entry name" value="Leucine Dehydrogenase, chain A, domain 1"/>
    <property type="match status" value="1"/>
</dbReference>
<feature type="domain" description="Glutamate/phenylalanine/leucine/valine/L-tryptophan dehydrogenase C-terminal" evidence="9">
    <location>
        <begin position="158"/>
        <end position="364"/>
    </location>
</feature>
<dbReference type="AlphaFoldDB" id="A0ABD0Y9K6"/>
<evidence type="ECO:0000256" key="4">
    <source>
        <dbReference type="ARBA" id="ARBA00048577"/>
    </source>
</evidence>
<keyword evidence="6" id="KW-0520">NAD</keyword>
<feature type="binding site" evidence="6">
    <location>
        <position position="333"/>
    </location>
    <ligand>
        <name>substrate</name>
    </ligand>
</feature>
<dbReference type="InterPro" id="IPR006095">
    <property type="entry name" value="Glu/Leu/Phe/Val/Trp_DH"/>
</dbReference>
<accession>A0ABD0Y9K6</accession>
<feature type="binding site" evidence="6">
    <location>
        <position position="64"/>
    </location>
    <ligand>
        <name>substrate</name>
    </ligand>
</feature>
<evidence type="ECO:0000256" key="1">
    <source>
        <dbReference type="ARBA" id="ARBA00006382"/>
    </source>
</evidence>